<keyword evidence="3" id="KW-0201">Cytochrome c-type biogenesis</keyword>
<protein>
    <submittedName>
        <fullName evidence="7">Thiol:disulfide interchange protein</fullName>
    </submittedName>
</protein>
<dbReference type="InterPro" id="IPR036249">
    <property type="entry name" value="Thioredoxin-like_sf"/>
</dbReference>
<dbReference type="NCBIfam" id="TIGR00385">
    <property type="entry name" value="dsbE"/>
    <property type="match status" value="1"/>
</dbReference>
<dbReference type="GO" id="GO:0030288">
    <property type="term" value="C:outer membrane-bounded periplasmic space"/>
    <property type="evidence" value="ECO:0007669"/>
    <property type="project" value="InterPro"/>
</dbReference>
<feature type="domain" description="Thioredoxin" evidence="6">
    <location>
        <begin position="35"/>
        <end position="174"/>
    </location>
</feature>
<keyword evidence="5" id="KW-0676">Redox-active center</keyword>
<dbReference type="PROSITE" id="PS51352">
    <property type="entry name" value="THIOREDOXIN_2"/>
    <property type="match status" value="1"/>
</dbReference>
<dbReference type="InterPro" id="IPR013766">
    <property type="entry name" value="Thioredoxin_domain"/>
</dbReference>
<name>A0A510UKH2_ALIFS</name>
<evidence type="ECO:0000256" key="2">
    <source>
        <dbReference type="ARBA" id="ARBA00007758"/>
    </source>
</evidence>
<dbReference type="InterPro" id="IPR004799">
    <property type="entry name" value="Periplasmic_diS_OxRdtase_DsbE"/>
</dbReference>
<evidence type="ECO:0000256" key="1">
    <source>
        <dbReference type="ARBA" id="ARBA00004383"/>
    </source>
</evidence>
<organism evidence="7 8">
    <name type="scientific">Aliivibrio fischeri</name>
    <name type="common">Vibrio fischeri</name>
    <dbReference type="NCBI Taxonomy" id="668"/>
    <lineage>
        <taxon>Bacteria</taxon>
        <taxon>Pseudomonadati</taxon>
        <taxon>Pseudomonadota</taxon>
        <taxon>Gammaproteobacteria</taxon>
        <taxon>Vibrionales</taxon>
        <taxon>Vibrionaceae</taxon>
        <taxon>Aliivibrio</taxon>
    </lineage>
</organism>
<dbReference type="GO" id="GO:0017004">
    <property type="term" value="P:cytochrome complex assembly"/>
    <property type="evidence" value="ECO:0007669"/>
    <property type="project" value="UniProtKB-KW"/>
</dbReference>
<dbReference type="PANTHER" id="PTHR42852:SF6">
    <property type="entry name" value="THIOL:DISULFIDE INTERCHANGE PROTEIN DSBE"/>
    <property type="match status" value="1"/>
</dbReference>
<proteinExistence type="inferred from homology"/>
<dbReference type="SUPFAM" id="SSF52833">
    <property type="entry name" value="Thioredoxin-like"/>
    <property type="match status" value="1"/>
</dbReference>
<dbReference type="RefSeq" id="WP_146865591.1">
    <property type="nucleotide sequence ID" value="NZ_BJTZ01000025.1"/>
</dbReference>
<evidence type="ECO:0000259" key="6">
    <source>
        <dbReference type="PROSITE" id="PS51352"/>
    </source>
</evidence>
<dbReference type="PANTHER" id="PTHR42852">
    <property type="entry name" value="THIOL:DISULFIDE INTERCHANGE PROTEIN DSBE"/>
    <property type="match status" value="1"/>
</dbReference>
<comment type="similarity">
    <text evidence="2">Belongs to the thioredoxin family. DsbE subfamily.</text>
</comment>
<evidence type="ECO:0000256" key="3">
    <source>
        <dbReference type="ARBA" id="ARBA00022748"/>
    </source>
</evidence>
<comment type="caution">
    <text evidence="7">The sequence shown here is derived from an EMBL/GenBank/DDBJ whole genome shotgun (WGS) entry which is preliminary data.</text>
</comment>
<dbReference type="InterPro" id="IPR013740">
    <property type="entry name" value="Redoxin"/>
</dbReference>
<accession>A0A510UKH2</accession>
<dbReference type="EMBL" id="BJTZ01000025">
    <property type="protein sequence ID" value="GEK15138.1"/>
    <property type="molecule type" value="Genomic_DNA"/>
</dbReference>
<evidence type="ECO:0000313" key="8">
    <source>
        <dbReference type="Proteomes" id="UP000321787"/>
    </source>
</evidence>
<comment type="subcellular location">
    <subcellularLocation>
        <location evidence="1">Cell inner membrane</location>
        <topology evidence="1">Single-pass membrane protein</topology>
        <orientation evidence="1">Periplasmic side</orientation>
    </subcellularLocation>
</comment>
<sequence>MKQIAKVLTAIILCIAVFFVLLSGLETKESSGSTAMVGEMVPAFKLSDVTDASTYLTESIFHNDSLTLLNVWAAWCGICKTEHQFLHKLKEQGIPIIGLDYRDNRSAAKQVLEQTGNPYQAVIYDPQGILAMDLGVYGTPTTFIIDQHGKILHRFTGALNEEKWQREFADFFEEKE</sequence>
<dbReference type="Pfam" id="PF08534">
    <property type="entry name" value="Redoxin"/>
    <property type="match status" value="1"/>
</dbReference>
<dbReference type="InterPro" id="IPR050553">
    <property type="entry name" value="Thioredoxin_ResA/DsbE_sf"/>
</dbReference>
<dbReference type="Proteomes" id="UP000321787">
    <property type="component" value="Unassembled WGS sequence"/>
</dbReference>
<dbReference type="CDD" id="cd03010">
    <property type="entry name" value="TlpA_like_DsbE"/>
    <property type="match status" value="1"/>
</dbReference>
<evidence type="ECO:0000256" key="4">
    <source>
        <dbReference type="ARBA" id="ARBA00023157"/>
    </source>
</evidence>
<dbReference type="AlphaFoldDB" id="A0A510UKH2"/>
<evidence type="ECO:0000256" key="5">
    <source>
        <dbReference type="ARBA" id="ARBA00023284"/>
    </source>
</evidence>
<keyword evidence="4" id="KW-1015">Disulfide bond</keyword>
<dbReference type="Gene3D" id="3.40.30.10">
    <property type="entry name" value="Glutaredoxin"/>
    <property type="match status" value="1"/>
</dbReference>
<reference evidence="7 8" key="1">
    <citation type="submission" date="2019-07" db="EMBL/GenBank/DDBJ databases">
        <title>Whole genome shotgun sequence of Aliivibrio fischeri NBRC 101058.</title>
        <authorList>
            <person name="Hosoyama A."/>
            <person name="Uohara A."/>
            <person name="Ohji S."/>
            <person name="Ichikawa N."/>
        </authorList>
    </citation>
    <scope>NUCLEOTIDE SEQUENCE [LARGE SCALE GENOMIC DNA]</scope>
    <source>
        <strain evidence="7 8">NBRC 101058</strain>
    </source>
</reference>
<dbReference type="GO" id="GO:0015036">
    <property type="term" value="F:disulfide oxidoreductase activity"/>
    <property type="evidence" value="ECO:0007669"/>
    <property type="project" value="InterPro"/>
</dbReference>
<evidence type="ECO:0000313" key="7">
    <source>
        <dbReference type="EMBL" id="GEK15138.1"/>
    </source>
</evidence>
<gene>
    <name evidence="7" type="ORF">AFI02nite_31740</name>
</gene>
<dbReference type="GO" id="GO:0005886">
    <property type="term" value="C:plasma membrane"/>
    <property type="evidence" value="ECO:0007669"/>
    <property type="project" value="UniProtKB-SubCell"/>
</dbReference>